<evidence type="ECO:0000256" key="5">
    <source>
        <dbReference type="ARBA" id="ARBA00023117"/>
    </source>
</evidence>
<protein>
    <recommendedName>
        <fullName evidence="9">Bromo domain-containing protein</fullName>
    </recommendedName>
</protein>
<dbReference type="Gene3D" id="1.20.920.10">
    <property type="entry name" value="Bromodomain-like"/>
    <property type="match status" value="2"/>
</dbReference>
<keyword evidence="6" id="KW-0804">Transcription</keyword>
<dbReference type="InterPro" id="IPR001487">
    <property type="entry name" value="Bromodomain"/>
</dbReference>
<evidence type="ECO:0000313" key="10">
    <source>
        <dbReference type="EMBL" id="WFD41230.1"/>
    </source>
</evidence>
<keyword evidence="3" id="KW-0156">Chromatin regulator</keyword>
<feature type="domain" description="Bromo" evidence="9">
    <location>
        <begin position="25"/>
        <end position="135"/>
    </location>
</feature>
<keyword evidence="7" id="KW-0539">Nucleus</keyword>
<dbReference type="GO" id="GO:0003682">
    <property type="term" value="F:chromatin binding"/>
    <property type="evidence" value="ECO:0007669"/>
    <property type="project" value="TreeGrafter"/>
</dbReference>
<dbReference type="PROSITE" id="PS00633">
    <property type="entry name" value="BROMODOMAIN_1"/>
    <property type="match status" value="2"/>
</dbReference>
<dbReference type="Proteomes" id="UP001217754">
    <property type="component" value="Chromosome 9"/>
</dbReference>
<dbReference type="EMBL" id="CP119966">
    <property type="protein sequence ID" value="WFD41230.1"/>
    <property type="molecule type" value="Genomic_DNA"/>
</dbReference>
<feature type="domain" description="Bromo" evidence="9">
    <location>
        <begin position="275"/>
        <end position="386"/>
    </location>
</feature>
<gene>
    <name evidence="10" type="ORF">MJAP1_004227</name>
</gene>
<dbReference type="AlphaFoldDB" id="A0AAF0F1S6"/>
<reference evidence="10" key="1">
    <citation type="submission" date="2023-03" db="EMBL/GenBank/DDBJ databases">
        <title>Mating type loci evolution in Malassezia.</title>
        <authorList>
            <person name="Coelho M.A."/>
        </authorList>
    </citation>
    <scope>NUCLEOTIDE SEQUENCE</scope>
    <source>
        <strain evidence="10">CBS 9431</strain>
    </source>
</reference>
<dbReference type="PRINTS" id="PR00503">
    <property type="entry name" value="BROMODOMAIN"/>
</dbReference>
<accession>A0AAF0F1S6</accession>
<dbReference type="Pfam" id="PF00439">
    <property type="entry name" value="Bromodomain"/>
    <property type="match status" value="2"/>
</dbReference>
<keyword evidence="2" id="KW-0677">Repeat</keyword>
<evidence type="ECO:0000256" key="7">
    <source>
        <dbReference type="ARBA" id="ARBA00023242"/>
    </source>
</evidence>
<sequence length="632" mass="68795">MHGKADEVRKSARRGTGPDAPVPSAEQVAQLGQQVLDQLLHAKDADGDALAEPFMRLPSRRQYPEYYVVIKKPVTLSEVRNRVKQQEYASLADFRADLELMCNNAKRFNMKDSDIWLKARDLHGMIKEATTDVYDAWAAEQTDKPKRAEKRAAADDSADAKRRKLAESVVRSAVPKEERETPKVQKITLRAPKSETPKSKEAEAKPEAKPAPKTAAPGAPATPATPATHATPAQSSPAPVSTPIARVVPPYTSPVVPRPITTPYITEPRRRGAPRGKRLKVMLRWAVQSITSLQDDSGRKHAEMFMELPSRQDYPDYYQFIQHPISFHDIDRKLDQKEYINPHALVSDLYRMLSNAQFYNEEHSEVWEDAQVLRTHLEKVIIPALLAEGFTLDPNDHRQAALPPGTPGAVPPPGSAGSPVSESPPQSSPASPAPVHARPIVRVANVAPQAPRPVATPPARPTPVIEAPRPPAPPAPAAPAAPAVTLEQVVQGVENRTWPTHPAALTAPAAATAKPAHEPLPCFAEAVSLQLYADPDASELLANVRIALGADAVPQAIHLPRRTASAMIRLVLGEEEQRALRVTLNQREVGGAWLDGTATYAMHVALDGTSHALEAHTLETSPAGRVCIYMNK</sequence>
<feature type="compositionally biased region" description="Basic and acidic residues" evidence="8">
    <location>
        <begin position="142"/>
        <end position="160"/>
    </location>
</feature>
<feature type="compositionally biased region" description="Pro residues" evidence="8">
    <location>
        <begin position="450"/>
        <end position="461"/>
    </location>
</feature>
<dbReference type="GO" id="GO:0016586">
    <property type="term" value="C:RSC-type complex"/>
    <property type="evidence" value="ECO:0007669"/>
    <property type="project" value="InterPro"/>
</dbReference>
<dbReference type="GO" id="GO:0006338">
    <property type="term" value="P:chromatin remodeling"/>
    <property type="evidence" value="ECO:0007669"/>
    <property type="project" value="InterPro"/>
</dbReference>
<feature type="compositionally biased region" description="Pro residues" evidence="8">
    <location>
        <begin position="468"/>
        <end position="479"/>
    </location>
</feature>
<organism evidence="10 11">
    <name type="scientific">Malassezia japonica</name>
    <dbReference type="NCBI Taxonomy" id="223818"/>
    <lineage>
        <taxon>Eukaryota</taxon>
        <taxon>Fungi</taxon>
        <taxon>Dikarya</taxon>
        <taxon>Basidiomycota</taxon>
        <taxon>Ustilaginomycotina</taxon>
        <taxon>Malasseziomycetes</taxon>
        <taxon>Malasseziales</taxon>
        <taxon>Malasseziaceae</taxon>
        <taxon>Malassezia</taxon>
    </lineage>
</organism>
<feature type="region of interest" description="Disordered" evidence="8">
    <location>
        <begin position="1"/>
        <end position="25"/>
    </location>
</feature>
<dbReference type="GO" id="GO:0006368">
    <property type="term" value="P:transcription elongation by RNA polymerase II"/>
    <property type="evidence" value="ECO:0007669"/>
    <property type="project" value="TreeGrafter"/>
</dbReference>
<keyword evidence="5" id="KW-0103">Bromodomain</keyword>
<dbReference type="CDD" id="cd04369">
    <property type="entry name" value="Bromodomain"/>
    <property type="match status" value="1"/>
</dbReference>
<dbReference type="SUPFAM" id="SSF47370">
    <property type="entry name" value="Bromodomain"/>
    <property type="match status" value="2"/>
</dbReference>
<name>A0AAF0F1S6_9BASI</name>
<dbReference type="SMART" id="SM00297">
    <property type="entry name" value="BROMO"/>
    <property type="match status" value="2"/>
</dbReference>
<feature type="region of interest" description="Disordered" evidence="8">
    <location>
        <begin position="142"/>
        <end position="249"/>
    </location>
</feature>
<evidence type="ECO:0000259" key="9">
    <source>
        <dbReference type="SMART" id="SM00297"/>
    </source>
</evidence>
<comment type="subcellular location">
    <subcellularLocation>
        <location evidence="1">Nucleus</location>
    </subcellularLocation>
</comment>
<keyword evidence="4" id="KW-0805">Transcription regulation</keyword>
<proteinExistence type="predicted"/>
<evidence type="ECO:0000256" key="8">
    <source>
        <dbReference type="SAM" id="MobiDB-lite"/>
    </source>
</evidence>
<feature type="compositionally biased region" description="Low complexity" evidence="8">
    <location>
        <begin position="415"/>
        <end position="435"/>
    </location>
</feature>
<feature type="compositionally biased region" description="Basic and acidic residues" evidence="8">
    <location>
        <begin position="174"/>
        <end position="183"/>
    </location>
</feature>
<evidence type="ECO:0000256" key="1">
    <source>
        <dbReference type="ARBA" id="ARBA00004123"/>
    </source>
</evidence>
<feature type="compositionally biased region" description="Basic and acidic residues" evidence="8">
    <location>
        <begin position="192"/>
        <end position="210"/>
    </location>
</feature>
<dbReference type="RefSeq" id="XP_060124127.1">
    <property type="nucleotide sequence ID" value="XM_060268144.1"/>
</dbReference>
<feature type="region of interest" description="Disordered" evidence="8">
    <location>
        <begin position="395"/>
        <end position="479"/>
    </location>
</feature>
<feature type="compositionally biased region" description="Basic and acidic residues" evidence="8">
    <location>
        <begin position="1"/>
        <end position="10"/>
    </location>
</feature>
<evidence type="ECO:0000256" key="3">
    <source>
        <dbReference type="ARBA" id="ARBA00022853"/>
    </source>
</evidence>
<dbReference type="InterPro" id="IPR036427">
    <property type="entry name" value="Bromodomain-like_sf"/>
</dbReference>
<evidence type="ECO:0000256" key="2">
    <source>
        <dbReference type="ARBA" id="ARBA00022737"/>
    </source>
</evidence>
<dbReference type="PANTHER" id="PTHR16062">
    <property type="entry name" value="SWI/SNF-RELATED"/>
    <property type="match status" value="1"/>
</dbReference>
<evidence type="ECO:0000313" key="11">
    <source>
        <dbReference type="Proteomes" id="UP001217754"/>
    </source>
</evidence>
<dbReference type="GeneID" id="85227878"/>
<keyword evidence="11" id="KW-1185">Reference proteome</keyword>
<dbReference type="InterPro" id="IPR037382">
    <property type="entry name" value="Rsc/polybromo"/>
</dbReference>
<dbReference type="PANTHER" id="PTHR16062:SF19">
    <property type="entry name" value="PROTEIN POLYBROMO-1"/>
    <property type="match status" value="1"/>
</dbReference>
<feature type="compositionally biased region" description="Pro residues" evidence="8">
    <location>
        <begin position="404"/>
        <end position="414"/>
    </location>
</feature>
<feature type="compositionally biased region" description="Low complexity" evidence="8">
    <location>
        <begin position="211"/>
        <end position="239"/>
    </location>
</feature>
<evidence type="ECO:0000256" key="6">
    <source>
        <dbReference type="ARBA" id="ARBA00023163"/>
    </source>
</evidence>
<dbReference type="InterPro" id="IPR018359">
    <property type="entry name" value="Bromodomain_CS"/>
</dbReference>
<evidence type="ECO:0000256" key="4">
    <source>
        <dbReference type="ARBA" id="ARBA00023015"/>
    </source>
</evidence>